<feature type="domain" description="RCK N-terminal" evidence="14">
    <location>
        <begin position="224"/>
        <end position="344"/>
    </location>
</feature>
<evidence type="ECO:0000256" key="5">
    <source>
        <dbReference type="ARBA" id="ARBA00022826"/>
    </source>
</evidence>
<keyword evidence="2" id="KW-0813">Transport</keyword>
<keyword evidence="9 12" id="KW-0472">Membrane</keyword>
<keyword evidence="5" id="KW-0631">Potassium channel</keyword>
<evidence type="ECO:0000256" key="12">
    <source>
        <dbReference type="SAM" id="Phobius"/>
    </source>
</evidence>
<dbReference type="AlphaFoldDB" id="A0A2N1MT87"/>
<evidence type="ECO:0000256" key="2">
    <source>
        <dbReference type="ARBA" id="ARBA00022448"/>
    </source>
</evidence>
<feature type="compositionally biased region" description="Basic residues" evidence="11">
    <location>
        <begin position="602"/>
        <end position="616"/>
    </location>
</feature>
<evidence type="ECO:0000256" key="9">
    <source>
        <dbReference type="ARBA" id="ARBA00023136"/>
    </source>
</evidence>
<keyword evidence="10" id="KW-0407">Ion channel</keyword>
<dbReference type="InterPro" id="IPR003929">
    <property type="entry name" value="K_chnl_BK_asu"/>
</dbReference>
<dbReference type="Gene3D" id="3.40.50.720">
    <property type="entry name" value="NAD(P)-binding Rossmann-like Domain"/>
    <property type="match status" value="1"/>
</dbReference>
<evidence type="ECO:0000256" key="10">
    <source>
        <dbReference type="ARBA" id="ARBA00023303"/>
    </source>
</evidence>
<dbReference type="Pfam" id="PF03493">
    <property type="entry name" value="BK_channel_a"/>
    <property type="match status" value="1"/>
</dbReference>
<feature type="compositionally biased region" description="Polar residues" evidence="11">
    <location>
        <begin position="523"/>
        <end position="537"/>
    </location>
</feature>
<dbReference type="EMBL" id="LLXL01001364">
    <property type="protein sequence ID" value="PKK64864.1"/>
    <property type="molecule type" value="Genomic_DNA"/>
</dbReference>
<keyword evidence="3" id="KW-0633">Potassium transport</keyword>
<dbReference type="VEuPathDB" id="FungiDB:FUN_010645"/>
<evidence type="ECO:0000256" key="6">
    <source>
        <dbReference type="ARBA" id="ARBA00022958"/>
    </source>
</evidence>
<evidence type="ECO:0000256" key="4">
    <source>
        <dbReference type="ARBA" id="ARBA00022692"/>
    </source>
</evidence>
<keyword evidence="8" id="KW-0406">Ion transport</keyword>
<dbReference type="VEuPathDB" id="FungiDB:RhiirA1_540756"/>
<evidence type="ECO:0000256" key="3">
    <source>
        <dbReference type="ARBA" id="ARBA00022538"/>
    </source>
</evidence>
<dbReference type="PANTHER" id="PTHR10027">
    <property type="entry name" value="CALCIUM-ACTIVATED POTASSIUM CHANNEL ALPHA CHAIN"/>
    <property type="match status" value="1"/>
</dbReference>
<dbReference type="PANTHER" id="PTHR10027:SF10">
    <property type="entry name" value="SLOWPOKE 2, ISOFORM D"/>
    <property type="match status" value="1"/>
</dbReference>
<name>A0A2N1MT87_9GLOM</name>
<evidence type="ECO:0000313" key="16">
    <source>
        <dbReference type="Proteomes" id="UP000233469"/>
    </source>
</evidence>
<proteinExistence type="predicted"/>
<organism evidence="15 16">
    <name type="scientific">Rhizophagus irregularis</name>
    <dbReference type="NCBI Taxonomy" id="588596"/>
    <lineage>
        <taxon>Eukaryota</taxon>
        <taxon>Fungi</taxon>
        <taxon>Fungi incertae sedis</taxon>
        <taxon>Mucoromycota</taxon>
        <taxon>Glomeromycotina</taxon>
        <taxon>Glomeromycetes</taxon>
        <taxon>Glomerales</taxon>
        <taxon>Glomeraceae</taxon>
        <taxon>Rhizophagus</taxon>
    </lineage>
</organism>
<gene>
    <name evidence="15" type="ORF">RhiirC2_715970</name>
</gene>
<keyword evidence="6" id="KW-0630">Potassium</keyword>
<dbReference type="Pfam" id="PF22614">
    <property type="entry name" value="Slo-like_RCK"/>
    <property type="match status" value="1"/>
</dbReference>
<dbReference type="GO" id="GO:0005267">
    <property type="term" value="F:potassium channel activity"/>
    <property type="evidence" value="ECO:0007669"/>
    <property type="project" value="UniProtKB-KW"/>
</dbReference>
<reference evidence="15 16" key="1">
    <citation type="submission" date="2016-04" db="EMBL/GenBank/DDBJ databases">
        <title>Genome analyses suggest a sexual origin of heterokaryosis in a supposedly ancient asexual fungus.</title>
        <authorList>
            <person name="Ropars J."/>
            <person name="Sedzielewska K."/>
            <person name="Noel J."/>
            <person name="Charron P."/>
            <person name="Farinelli L."/>
            <person name="Marton T."/>
            <person name="Kruger M."/>
            <person name="Pelin A."/>
            <person name="Brachmann A."/>
            <person name="Corradi N."/>
        </authorList>
    </citation>
    <scope>NUCLEOTIDE SEQUENCE [LARGE SCALE GENOMIC DNA]</scope>
    <source>
        <strain evidence="15 16">C2</strain>
    </source>
</reference>
<accession>A0A2N1MT87</accession>
<feature type="domain" description="Calcium-activated potassium channel BK alpha subunit" evidence="13">
    <location>
        <begin position="363"/>
        <end position="460"/>
    </location>
</feature>
<keyword evidence="4 12" id="KW-0812">Transmembrane</keyword>
<dbReference type="InterPro" id="IPR003148">
    <property type="entry name" value="RCK_N"/>
</dbReference>
<evidence type="ECO:0000256" key="1">
    <source>
        <dbReference type="ARBA" id="ARBA00004141"/>
    </source>
</evidence>
<evidence type="ECO:0000256" key="8">
    <source>
        <dbReference type="ARBA" id="ARBA00023065"/>
    </source>
</evidence>
<reference evidence="15 16" key="2">
    <citation type="submission" date="2017-10" db="EMBL/GenBank/DDBJ databases">
        <title>Extensive intraspecific genome diversity in a model arbuscular mycorrhizal fungus.</title>
        <authorList>
            <person name="Chen E.C.H."/>
            <person name="Morin E."/>
            <person name="Baudet D."/>
            <person name="Noel J."/>
            <person name="Ndikumana S."/>
            <person name="Charron P."/>
            <person name="St-Onge C."/>
            <person name="Giorgi J."/>
            <person name="Grigoriev I.V."/>
            <person name="Roux C."/>
            <person name="Martin F.M."/>
            <person name="Corradi N."/>
        </authorList>
    </citation>
    <scope>NUCLEOTIDE SEQUENCE [LARGE SCALE GENOMIC DNA]</scope>
    <source>
        <strain evidence="15 16">C2</strain>
    </source>
</reference>
<keyword evidence="7 12" id="KW-1133">Transmembrane helix</keyword>
<evidence type="ECO:0000256" key="11">
    <source>
        <dbReference type="SAM" id="MobiDB-lite"/>
    </source>
</evidence>
<dbReference type="InterPro" id="IPR047871">
    <property type="entry name" value="K_chnl_Slo-like"/>
</dbReference>
<evidence type="ECO:0000313" key="15">
    <source>
        <dbReference type="EMBL" id="PKK64864.1"/>
    </source>
</evidence>
<protein>
    <submittedName>
        <fullName evidence="15">Uncharacterized protein</fullName>
    </submittedName>
</protein>
<comment type="subcellular location">
    <subcellularLocation>
        <location evidence="1">Membrane</location>
        <topology evidence="1">Multi-pass membrane protein</topology>
    </subcellularLocation>
</comment>
<feature type="region of interest" description="Disordered" evidence="11">
    <location>
        <begin position="518"/>
        <end position="624"/>
    </location>
</feature>
<feature type="transmembrane region" description="Helical" evidence="12">
    <location>
        <begin position="104"/>
        <end position="121"/>
    </location>
</feature>
<dbReference type="VEuPathDB" id="FungiDB:RhiirFUN_015934"/>
<sequence>MSRITSNSEPLVEEPPQVTFRIPTNSTSSSRASSVISIASANFTLKQPRYHTLYKPSWREQLAVELDNSAIGSIWKLVDAFFNILLCAVYVANTSHMKGTLPTLNIWFEVVLSILLLLEYIPKFYIYEFYSWRSIFTSPTPILTVLTIYPVVATAIDPVFQQTRYIVFFYPFSDIVPDNAFPRILLLAIFTTGLIFIPYSISELIALIRSKSVYDKPFKKISQQPHVIIIAPTIELPSLRHFLKEFYSTAHGSATVNTKVVILNPVEPTDRVRTFLSDPVFAHRVQYVRGSSLEARSLEKADAKNASAYFILAKKYTQQSEIIDAENVLKTIALRKFNQGPKLYIQCILPENKVHFESLNPEQIICTDELKLAILAHSCLTPGFSTLIYGLTTSFTFESAHELRKRQNSDGFDTNAIEDYITGMSQSIYTTTLSEYFSGRTFLEVAVRLYDSLGIVLFAIGIPKQRSIGRYAGWSYDQNSEEEEDTKNYMVLINPGDYTVKGDEIGFVIASHSSIADDVSSYEGGNQRNERQAQVQPERQPLLSADVLKNNSGGGYFDIKKKGGPSTTPDAQLEYPHRPDSSTMRRHRAMSTPDQRNDHQAHHSSHHSSHPSHHPPHPSYTIDPASTTLANIVHEIEHPNSVVYTIIGHILICDYSPTIFPRNLDCFVSPLRKPYLEKIIPIVILSLVILADSTRILRNGEKTEDASAMLVYLNIKAMCKVDIDVFVEFVHMDNMKFMSEDASAIDKNMKAHHSPAFMAGTCFTLSMLDSIICQSFYQPHLVAIIQHLLFGARPLHLLSGATCPAPVYSHCFQISVPEAYIGFQYGVLFKYLVEEKKVIPLGLYRTKRVKTSDSNIKSIKYVYTCPKYNVCLRDSDKVFILSKRMPVCQ</sequence>
<evidence type="ECO:0000256" key="7">
    <source>
        <dbReference type="ARBA" id="ARBA00022989"/>
    </source>
</evidence>
<dbReference type="Proteomes" id="UP000233469">
    <property type="component" value="Unassembled WGS sequence"/>
</dbReference>
<evidence type="ECO:0000259" key="14">
    <source>
        <dbReference type="Pfam" id="PF22614"/>
    </source>
</evidence>
<comment type="caution">
    <text evidence="15">The sequence shown here is derived from an EMBL/GenBank/DDBJ whole genome shotgun (WGS) entry which is preliminary data.</text>
</comment>
<feature type="transmembrane region" description="Helical" evidence="12">
    <location>
        <begin position="142"/>
        <end position="160"/>
    </location>
</feature>
<feature type="transmembrane region" description="Helical" evidence="12">
    <location>
        <begin position="180"/>
        <end position="201"/>
    </location>
</feature>
<evidence type="ECO:0000259" key="13">
    <source>
        <dbReference type="Pfam" id="PF03493"/>
    </source>
</evidence>
<dbReference type="GO" id="GO:0016020">
    <property type="term" value="C:membrane"/>
    <property type="evidence" value="ECO:0007669"/>
    <property type="project" value="UniProtKB-SubCell"/>
</dbReference>
<feature type="transmembrane region" description="Helical" evidence="12">
    <location>
        <begin position="74"/>
        <end position="92"/>
    </location>
</feature>